<sequence length="436" mass="48089">MKNFIKKIIVWKLDIIAKMYLRRYKPQIIAITGNVGKTSTKEAISAVLARSKRVRSGKGNLNNEFGVPLTIVGNWADEYYEAENTLFFWIRVLAVSFCGLFFQKNYPEILVLEYGADKPGDIKRLAAKFKPHIGVVTAVGEVPVHVEYFSGPEGVAKEKGRLIEALSVSDFAVLNFDDLAVFEMKERTKAKVLTFGFGEGANIKISNFQSLISNERPEGVSFKINYNDSFVPFKLSGSLGKSQGYAAAAAAAIGSIFDMNLVDISEAISEYHGPKGRLKILKGIKNSTIIDDTYNASPLSTHLALETLRDLPGTRRVAVLGDMLELGKYTIDAHKEAGNVAGSFVDLLVCVGSRAKFIADSAFNQMPRENIYRFDTSDEAKLKVKELIKEGDLILIKGSQGMRMEKIVEEIMADPPAGGGNKKDLLVRQGKKWLSK</sequence>
<gene>
    <name evidence="6" type="ORF">A3G51_02080</name>
</gene>
<protein>
    <recommendedName>
        <fullName evidence="8">UDP-N-acetylmuramoyl-tripeptide--D-alanyl-D-alanine ligase</fullName>
    </recommendedName>
</protein>
<evidence type="ECO:0000259" key="4">
    <source>
        <dbReference type="Pfam" id="PF02875"/>
    </source>
</evidence>
<evidence type="ECO:0000256" key="2">
    <source>
        <dbReference type="ARBA" id="ARBA00022741"/>
    </source>
</evidence>
<dbReference type="Gene3D" id="3.40.1190.10">
    <property type="entry name" value="Mur-like, catalytic domain"/>
    <property type="match status" value="1"/>
</dbReference>
<comment type="caution">
    <text evidence="6">The sequence shown here is derived from an EMBL/GenBank/DDBJ whole genome shotgun (WGS) entry which is preliminary data.</text>
</comment>
<feature type="domain" description="Mur ligase central" evidence="5">
    <location>
        <begin position="31"/>
        <end position="253"/>
    </location>
</feature>
<dbReference type="InterPro" id="IPR013221">
    <property type="entry name" value="Mur_ligase_cen"/>
</dbReference>
<dbReference type="Pfam" id="PF08245">
    <property type="entry name" value="Mur_ligase_M"/>
    <property type="match status" value="1"/>
</dbReference>
<dbReference type="Gene3D" id="3.90.190.20">
    <property type="entry name" value="Mur ligase, C-terminal domain"/>
    <property type="match status" value="1"/>
</dbReference>
<dbReference type="SUPFAM" id="SSF53244">
    <property type="entry name" value="MurD-like peptide ligases, peptide-binding domain"/>
    <property type="match status" value="1"/>
</dbReference>
<reference evidence="6 7" key="1">
    <citation type="journal article" date="2016" name="Nat. Commun.">
        <title>Thousands of microbial genomes shed light on interconnected biogeochemical processes in an aquifer system.</title>
        <authorList>
            <person name="Anantharaman K."/>
            <person name="Brown C.T."/>
            <person name="Hug L.A."/>
            <person name="Sharon I."/>
            <person name="Castelle C.J."/>
            <person name="Probst A.J."/>
            <person name="Thomas B.C."/>
            <person name="Singh A."/>
            <person name="Wilkins M.J."/>
            <person name="Karaoz U."/>
            <person name="Brodie E.L."/>
            <person name="Williams K.H."/>
            <person name="Hubbard S.S."/>
            <person name="Banfield J.F."/>
        </authorList>
    </citation>
    <scope>NUCLEOTIDE SEQUENCE [LARGE SCALE GENOMIC DNA]</scope>
</reference>
<dbReference type="EMBL" id="MGKY01000022">
    <property type="protein sequence ID" value="OGN33212.1"/>
    <property type="molecule type" value="Genomic_DNA"/>
</dbReference>
<keyword evidence="2" id="KW-0547">Nucleotide-binding</keyword>
<dbReference type="InterPro" id="IPR036615">
    <property type="entry name" value="Mur_ligase_C_dom_sf"/>
</dbReference>
<dbReference type="SUPFAM" id="SSF53623">
    <property type="entry name" value="MurD-like peptide ligases, catalytic domain"/>
    <property type="match status" value="1"/>
</dbReference>
<evidence type="ECO:0008006" key="8">
    <source>
        <dbReference type="Google" id="ProtNLM"/>
    </source>
</evidence>
<dbReference type="InterPro" id="IPR051046">
    <property type="entry name" value="MurCDEF_CellWall_CoF430Synth"/>
</dbReference>
<dbReference type="InterPro" id="IPR036565">
    <property type="entry name" value="Mur-like_cat_sf"/>
</dbReference>
<name>A0A1F8H6K9_9BACT</name>
<feature type="domain" description="Mur ligase C-terminal" evidence="4">
    <location>
        <begin position="276"/>
        <end position="399"/>
    </location>
</feature>
<keyword evidence="1" id="KW-0436">Ligase</keyword>
<dbReference type="PANTHER" id="PTHR43024">
    <property type="entry name" value="UDP-N-ACETYLMURAMOYL-TRIPEPTIDE--D-ALANYL-D-ALANINE LIGASE"/>
    <property type="match status" value="1"/>
</dbReference>
<dbReference type="InterPro" id="IPR004101">
    <property type="entry name" value="Mur_ligase_C"/>
</dbReference>
<evidence type="ECO:0000259" key="5">
    <source>
        <dbReference type="Pfam" id="PF08245"/>
    </source>
</evidence>
<proteinExistence type="predicted"/>
<dbReference type="AlphaFoldDB" id="A0A1F8H6K9"/>
<evidence type="ECO:0000256" key="3">
    <source>
        <dbReference type="ARBA" id="ARBA00022840"/>
    </source>
</evidence>
<keyword evidence="3" id="KW-0067">ATP-binding</keyword>
<evidence type="ECO:0000313" key="6">
    <source>
        <dbReference type="EMBL" id="OGN33212.1"/>
    </source>
</evidence>
<dbReference type="Pfam" id="PF02875">
    <property type="entry name" value="Mur_ligase_C"/>
    <property type="match status" value="1"/>
</dbReference>
<accession>A0A1F8H6K9</accession>
<dbReference type="GO" id="GO:0016881">
    <property type="term" value="F:acid-amino acid ligase activity"/>
    <property type="evidence" value="ECO:0007669"/>
    <property type="project" value="InterPro"/>
</dbReference>
<evidence type="ECO:0000313" key="7">
    <source>
        <dbReference type="Proteomes" id="UP000177745"/>
    </source>
</evidence>
<dbReference type="PANTHER" id="PTHR43024:SF1">
    <property type="entry name" value="UDP-N-ACETYLMURAMOYL-TRIPEPTIDE--D-ALANYL-D-ALANINE LIGASE"/>
    <property type="match status" value="1"/>
</dbReference>
<organism evidence="6 7">
    <name type="scientific">Candidatus Yanofskybacteria bacterium RIFCSPLOWO2_12_FULL_43_11b</name>
    <dbReference type="NCBI Taxonomy" id="1802710"/>
    <lineage>
        <taxon>Bacteria</taxon>
        <taxon>Candidatus Yanofskyibacteriota</taxon>
    </lineage>
</organism>
<dbReference type="GO" id="GO:0005524">
    <property type="term" value="F:ATP binding"/>
    <property type="evidence" value="ECO:0007669"/>
    <property type="project" value="UniProtKB-KW"/>
</dbReference>
<evidence type="ECO:0000256" key="1">
    <source>
        <dbReference type="ARBA" id="ARBA00022598"/>
    </source>
</evidence>
<dbReference type="Proteomes" id="UP000177745">
    <property type="component" value="Unassembled WGS sequence"/>
</dbReference>